<feature type="region of interest" description="Disordered" evidence="1">
    <location>
        <begin position="1"/>
        <end position="58"/>
    </location>
</feature>
<organism evidence="2 3">
    <name type="scientific">Crotalus adamanteus</name>
    <name type="common">Eastern diamondback rattlesnake</name>
    <dbReference type="NCBI Taxonomy" id="8729"/>
    <lineage>
        <taxon>Eukaryota</taxon>
        <taxon>Metazoa</taxon>
        <taxon>Chordata</taxon>
        <taxon>Craniata</taxon>
        <taxon>Vertebrata</taxon>
        <taxon>Euteleostomi</taxon>
        <taxon>Lepidosauria</taxon>
        <taxon>Squamata</taxon>
        <taxon>Bifurcata</taxon>
        <taxon>Unidentata</taxon>
        <taxon>Episquamata</taxon>
        <taxon>Toxicofera</taxon>
        <taxon>Serpentes</taxon>
        <taxon>Colubroidea</taxon>
        <taxon>Viperidae</taxon>
        <taxon>Crotalinae</taxon>
        <taxon>Crotalus</taxon>
    </lineage>
</organism>
<sequence>MKRQERAEPLEEETSEPSKQGELGTSARFRKHRLAPPLQPGEEHSYPGKGSGPISEKDEFASLSGKILRSRLRPVRAKTCRFTLRVLLPLPVVSVKIRNETLPPLLIENWERPDSC</sequence>
<keyword evidence="3" id="KW-1185">Reference proteome</keyword>
<name>A0AAW1BCP1_CROAD</name>
<dbReference type="EMBL" id="JAOTOJ010000006">
    <property type="protein sequence ID" value="KAK9400006.1"/>
    <property type="molecule type" value="Genomic_DNA"/>
</dbReference>
<dbReference type="Proteomes" id="UP001474421">
    <property type="component" value="Unassembled WGS sequence"/>
</dbReference>
<proteinExistence type="predicted"/>
<reference evidence="2 3" key="1">
    <citation type="journal article" date="2024" name="Proc. Natl. Acad. Sci. U.S.A.">
        <title>The genetic regulatory architecture and epigenomic basis for age-related changes in rattlesnake venom.</title>
        <authorList>
            <person name="Hogan M.P."/>
            <person name="Holding M.L."/>
            <person name="Nystrom G.S."/>
            <person name="Colston T.J."/>
            <person name="Bartlett D.A."/>
            <person name="Mason A.J."/>
            <person name="Ellsworth S.A."/>
            <person name="Rautsaw R.M."/>
            <person name="Lawrence K.C."/>
            <person name="Strickland J.L."/>
            <person name="He B."/>
            <person name="Fraser P."/>
            <person name="Margres M.J."/>
            <person name="Gilbert D.M."/>
            <person name="Gibbs H.L."/>
            <person name="Parkinson C.L."/>
            <person name="Rokyta D.R."/>
        </authorList>
    </citation>
    <scope>NUCLEOTIDE SEQUENCE [LARGE SCALE GENOMIC DNA]</scope>
    <source>
        <strain evidence="2">DRR0105</strain>
    </source>
</reference>
<comment type="caution">
    <text evidence="2">The sequence shown here is derived from an EMBL/GenBank/DDBJ whole genome shotgun (WGS) entry which is preliminary data.</text>
</comment>
<accession>A0AAW1BCP1</accession>
<evidence type="ECO:0000256" key="1">
    <source>
        <dbReference type="SAM" id="MobiDB-lite"/>
    </source>
</evidence>
<gene>
    <name evidence="2" type="ORF">NXF25_013025</name>
</gene>
<protein>
    <submittedName>
        <fullName evidence="2">Uncharacterized protein</fullName>
    </submittedName>
</protein>
<dbReference type="AlphaFoldDB" id="A0AAW1BCP1"/>
<evidence type="ECO:0000313" key="2">
    <source>
        <dbReference type="EMBL" id="KAK9400006.1"/>
    </source>
</evidence>
<evidence type="ECO:0000313" key="3">
    <source>
        <dbReference type="Proteomes" id="UP001474421"/>
    </source>
</evidence>